<evidence type="ECO:0000313" key="2">
    <source>
        <dbReference type="Proteomes" id="UP000789920"/>
    </source>
</evidence>
<protein>
    <submittedName>
        <fullName evidence="1">33124_t:CDS:1</fullName>
    </submittedName>
</protein>
<dbReference type="Proteomes" id="UP000789920">
    <property type="component" value="Unassembled WGS sequence"/>
</dbReference>
<feature type="non-terminal residue" evidence="1">
    <location>
        <position position="319"/>
    </location>
</feature>
<accession>A0ACA9RGF9</accession>
<proteinExistence type="predicted"/>
<keyword evidence="2" id="KW-1185">Reference proteome</keyword>
<name>A0ACA9RGF9_9GLOM</name>
<organism evidence="1 2">
    <name type="scientific">Racocetra persica</name>
    <dbReference type="NCBI Taxonomy" id="160502"/>
    <lineage>
        <taxon>Eukaryota</taxon>
        <taxon>Fungi</taxon>
        <taxon>Fungi incertae sedis</taxon>
        <taxon>Mucoromycota</taxon>
        <taxon>Glomeromycotina</taxon>
        <taxon>Glomeromycetes</taxon>
        <taxon>Diversisporales</taxon>
        <taxon>Gigasporaceae</taxon>
        <taxon>Racocetra</taxon>
    </lineage>
</organism>
<comment type="caution">
    <text evidence="1">The sequence shown here is derived from an EMBL/GenBank/DDBJ whole genome shotgun (WGS) entry which is preliminary data.</text>
</comment>
<feature type="non-terminal residue" evidence="1">
    <location>
        <position position="1"/>
    </location>
</feature>
<reference evidence="1" key="1">
    <citation type="submission" date="2021-06" db="EMBL/GenBank/DDBJ databases">
        <authorList>
            <person name="Kallberg Y."/>
            <person name="Tangrot J."/>
            <person name="Rosling A."/>
        </authorList>
    </citation>
    <scope>NUCLEOTIDE SEQUENCE</scope>
    <source>
        <strain evidence="1">MA461A</strain>
    </source>
</reference>
<evidence type="ECO:0000313" key="1">
    <source>
        <dbReference type="EMBL" id="CAG8790924.1"/>
    </source>
</evidence>
<dbReference type="EMBL" id="CAJVQC010051899">
    <property type="protein sequence ID" value="CAG8790924.1"/>
    <property type="molecule type" value="Genomic_DNA"/>
</dbReference>
<gene>
    <name evidence="1" type="ORF">RPERSI_LOCUS19139</name>
</gene>
<sequence length="319" mass="37316">LKEAGWSIKKKARMTAPQYGHDIQSDRDFQDLFDTATAHNIRREKTHLIISARYNLQSISKLVQFKHITKSECIMDLSGRTLVHLDQLDDYNTVILATNAVNNYYFHMLEHTSHRSDEFWTNFIEYFGAYNRNNLLPFTSSNTASTHNIDYHECINKLLQGFKELSDSVNRFFRDYYRDLYAKLSRLSWGPFVPKPFGVFSIIAINFNTTSDYYWDEHNEANRQVIAFVSHLLLHGNFSVTKGIQHSIVYFVHDIFFYHLRKFTKVYKKARIEKGSGPIVSEQDLNNAQGLNYCEQLSKPKAKQIQIPSTVSDRRRGYI</sequence>